<evidence type="ECO:0000313" key="2">
    <source>
        <dbReference type="Proteomes" id="UP001168821"/>
    </source>
</evidence>
<keyword evidence="2" id="KW-1185">Reference proteome</keyword>
<organism evidence="1 2">
    <name type="scientific">Zophobas morio</name>
    <dbReference type="NCBI Taxonomy" id="2755281"/>
    <lineage>
        <taxon>Eukaryota</taxon>
        <taxon>Metazoa</taxon>
        <taxon>Ecdysozoa</taxon>
        <taxon>Arthropoda</taxon>
        <taxon>Hexapoda</taxon>
        <taxon>Insecta</taxon>
        <taxon>Pterygota</taxon>
        <taxon>Neoptera</taxon>
        <taxon>Endopterygota</taxon>
        <taxon>Coleoptera</taxon>
        <taxon>Polyphaga</taxon>
        <taxon>Cucujiformia</taxon>
        <taxon>Tenebrionidae</taxon>
        <taxon>Zophobas</taxon>
    </lineage>
</organism>
<sequence>MKYGSQPPRVQFGLTQYHDALPTPNNFDTLALWKIFILWPNRMSKYLRGRDFTKGQKQSEEILERRQKIFEKSIVSYLNNVLEH</sequence>
<accession>A0AA38M5T1</accession>
<dbReference type="EMBL" id="JALNTZ010000008">
    <property type="protein sequence ID" value="KAJ3643522.1"/>
    <property type="molecule type" value="Genomic_DNA"/>
</dbReference>
<name>A0AA38M5T1_9CUCU</name>
<protein>
    <submittedName>
        <fullName evidence="1">Uncharacterized protein</fullName>
    </submittedName>
</protein>
<dbReference type="AlphaFoldDB" id="A0AA38M5T1"/>
<comment type="caution">
    <text evidence="1">The sequence shown here is derived from an EMBL/GenBank/DDBJ whole genome shotgun (WGS) entry which is preliminary data.</text>
</comment>
<evidence type="ECO:0000313" key="1">
    <source>
        <dbReference type="EMBL" id="KAJ3643522.1"/>
    </source>
</evidence>
<reference evidence="1" key="1">
    <citation type="journal article" date="2023" name="G3 (Bethesda)">
        <title>Whole genome assemblies of Zophobas morio and Tenebrio molitor.</title>
        <authorList>
            <person name="Kaur S."/>
            <person name="Stinson S.A."/>
            <person name="diCenzo G.C."/>
        </authorList>
    </citation>
    <scope>NUCLEOTIDE SEQUENCE</scope>
    <source>
        <strain evidence="1">QUZm001</strain>
    </source>
</reference>
<gene>
    <name evidence="1" type="ORF">Zmor_026227</name>
</gene>
<proteinExistence type="predicted"/>
<dbReference type="Proteomes" id="UP001168821">
    <property type="component" value="Unassembled WGS sequence"/>
</dbReference>